<organism evidence="8 9">
    <name type="scientific">Amborella trichopoda</name>
    <dbReference type="NCBI Taxonomy" id="13333"/>
    <lineage>
        <taxon>Eukaryota</taxon>
        <taxon>Viridiplantae</taxon>
        <taxon>Streptophyta</taxon>
        <taxon>Embryophyta</taxon>
        <taxon>Tracheophyta</taxon>
        <taxon>Spermatophyta</taxon>
        <taxon>Magnoliopsida</taxon>
        <taxon>Amborellales</taxon>
        <taxon>Amborellaceae</taxon>
        <taxon>Amborella</taxon>
    </lineage>
</organism>
<dbReference type="PANTHER" id="PTHR31140:SF58">
    <property type="entry name" value="DNA-BINDING PROTEIN RAV1"/>
    <property type="match status" value="1"/>
</dbReference>
<evidence type="ECO:0000313" key="8">
    <source>
        <dbReference type="EMBL" id="ERN09876.1"/>
    </source>
</evidence>
<dbReference type="SMART" id="SM01019">
    <property type="entry name" value="B3"/>
    <property type="match status" value="1"/>
</dbReference>
<dbReference type="GO" id="GO:0003700">
    <property type="term" value="F:DNA-binding transcription factor activity"/>
    <property type="evidence" value="ECO:0007669"/>
    <property type="project" value="InterPro"/>
</dbReference>
<evidence type="ECO:0000256" key="1">
    <source>
        <dbReference type="ARBA" id="ARBA00004123"/>
    </source>
</evidence>
<dbReference type="Gramene" id="ERN09876">
    <property type="protein sequence ID" value="ERN09876"/>
    <property type="gene ID" value="AMTR_s00013p00108490"/>
</dbReference>
<sequence length="372" mass="40835">MAYDSAAIKLRNGDSHRNMNCFSLAKDEAKFQELYSVEAVLNMIRDGTYQAKLFAFVKGVGSSGNAETQTETGVSNDQHMGDGGVVYQLMFQKELTPSDVGKLNRLVIPKKHAVKFFPAVSESGEIEDENSGVDVQLTFMDRGHKTWTFRYCYWKSSQSFVFTRGWNRFVKEKCLKEKDVVVFYRCGSGERQEGGVTEFWMIDVQQNKGEGGSSNVEGSNLGGVVVSGSEGGEMSDKKEGSEGGEISEKKDGVGEMSPVEVEREITENMSVNEGGSGSSTGKMNENNGGVDLNGTKISEKKGRRNRSEKMGRGRGYKRNGGEIIHNQSVIIGKEIIQLKGGSTGEEIRREPGGEEMGERKGKRVKLFGVCIS</sequence>
<dbReference type="SUPFAM" id="SSF101936">
    <property type="entry name" value="DNA-binding pseudobarrel domain"/>
    <property type="match status" value="1"/>
</dbReference>
<dbReference type="CDD" id="cd10017">
    <property type="entry name" value="B3_DNA"/>
    <property type="match status" value="1"/>
</dbReference>
<dbReference type="eggNOG" id="ENOG502QQEC">
    <property type="taxonomic scope" value="Eukaryota"/>
</dbReference>
<feature type="compositionally biased region" description="Polar residues" evidence="6">
    <location>
        <begin position="270"/>
        <end position="287"/>
    </location>
</feature>
<dbReference type="InterPro" id="IPR044800">
    <property type="entry name" value="LEC2-like"/>
</dbReference>
<keyword evidence="5" id="KW-0539">Nucleus</keyword>
<feature type="domain" description="TF-B3" evidence="7">
    <location>
        <begin position="91"/>
        <end position="205"/>
    </location>
</feature>
<feature type="region of interest" description="Disordered" evidence="6">
    <location>
        <begin position="341"/>
        <end position="360"/>
    </location>
</feature>
<accession>W1PQ79</accession>
<dbReference type="PANTHER" id="PTHR31140">
    <property type="entry name" value="B3 DOMAIN-CONTAINING TRANSCRIPTION FACTOR ABI3"/>
    <property type="match status" value="1"/>
</dbReference>
<dbReference type="EMBL" id="KI392979">
    <property type="protein sequence ID" value="ERN09876.1"/>
    <property type="molecule type" value="Genomic_DNA"/>
</dbReference>
<feature type="region of interest" description="Disordered" evidence="6">
    <location>
        <begin position="270"/>
        <end position="320"/>
    </location>
</feature>
<dbReference type="Gene3D" id="2.40.330.10">
    <property type="entry name" value="DNA-binding pseudobarrel domain"/>
    <property type="match status" value="1"/>
</dbReference>
<dbReference type="HOGENOM" id="CLU_744644_0_0_1"/>
<dbReference type="PROSITE" id="PS50863">
    <property type="entry name" value="B3"/>
    <property type="match status" value="1"/>
</dbReference>
<comment type="subcellular location">
    <subcellularLocation>
        <location evidence="1">Nucleus</location>
    </subcellularLocation>
</comment>
<dbReference type="InterPro" id="IPR003340">
    <property type="entry name" value="B3_DNA-bd"/>
</dbReference>
<gene>
    <name evidence="8" type="ORF">AMTR_s00013p00108490</name>
</gene>
<dbReference type="GO" id="GO:0005634">
    <property type="term" value="C:nucleus"/>
    <property type="evidence" value="ECO:0007669"/>
    <property type="project" value="UniProtKB-SubCell"/>
</dbReference>
<dbReference type="Pfam" id="PF02362">
    <property type="entry name" value="B3"/>
    <property type="match status" value="1"/>
</dbReference>
<evidence type="ECO:0000256" key="6">
    <source>
        <dbReference type="SAM" id="MobiDB-lite"/>
    </source>
</evidence>
<keyword evidence="4" id="KW-0804">Transcription</keyword>
<feature type="compositionally biased region" description="Basic and acidic residues" evidence="6">
    <location>
        <begin position="297"/>
        <end position="311"/>
    </location>
</feature>
<evidence type="ECO:0000256" key="3">
    <source>
        <dbReference type="ARBA" id="ARBA00023125"/>
    </source>
</evidence>
<feature type="compositionally biased region" description="Basic and acidic residues" evidence="6">
    <location>
        <begin position="345"/>
        <end position="359"/>
    </location>
</feature>
<dbReference type="InterPro" id="IPR015300">
    <property type="entry name" value="DNA-bd_pseudobarrel_sf"/>
</dbReference>
<evidence type="ECO:0000256" key="5">
    <source>
        <dbReference type="ARBA" id="ARBA00023242"/>
    </source>
</evidence>
<dbReference type="Proteomes" id="UP000017836">
    <property type="component" value="Unassembled WGS sequence"/>
</dbReference>
<keyword evidence="2" id="KW-0805">Transcription regulation</keyword>
<protein>
    <recommendedName>
        <fullName evidence="7">TF-B3 domain-containing protein</fullName>
    </recommendedName>
</protein>
<evidence type="ECO:0000256" key="2">
    <source>
        <dbReference type="ARBA" id="ARBA00023015"/>
    </source>
</evidence>
<keyword evidence="3" id="KW-0238">DNA-binding</keyword>
<feature type="region of interest" description="Disordered" evidence="6">
    <location>
        <begin position="225"/>
        <end position="257"/>
    </location>
</feature>
<evidence type="ECO:0000256" key="4">
    <source>
        <dbReference type="ARBA" id="ARBA00023163"/>
    </source>
</evidence>
<proteinExistence type="predicted"/>
<name>W1PQ79_AMBTC</name>
<evidence type="ECO:0000313" key="9">
    <source>
        <dbReference type="Proteomes" id="UP000017836"/>
    </source>
</evidence>
<feature type="compositionally biased region" description="Basic and acidic residues" evidence="6">
    <location>
        <begin position="234"/>
        <end position="253"/>
    </location>
</feature>
<evidence type="ECO:0000259" key="7">
    <source>
        <dbReference type="PROSITE" id="PS50863"/>
    </source>
</evidence>
<dbReference type="GO" id="GO:0003677">
    <property type="term" value="F:DNA binding"/>
    <property type="evidence" value="ECO:0007669"/>
    <property type="project" value="UniProtKB-KW"/>
</dbReference>
<keyword evidence="9" id="KW-1185">Reference proteome</keyword>
<dbReference type="AlphaFoldDB" id="W1PQ79"/>
<reference evidence="9" key="1">
    <citation type="journal article" date="2013" name="Science">
        <title>The Amborella genome and the evolution of flowering plants.</title>
        <authorList>
            <consortium name="Amborella Genome Project"/>
        </authorList>
    </citation>
    <scope>NUCLEOTIDE SEQUENCE [LARGE SCALE GENOMIC DNA]</scope>
</reference>